<evidence type="ECO:0000256" key="3">
    <source>
        <dbReference type="ARBA" id="ARBA00022692"/>
    </source>
</evidence>
<evidence type="ECO:0000256" key="2">
    <source>
        <dbReference type="ARBA" id="ARBA00009530"/>
    </source>
</evidence>
<comment type="subcellular location">
    <subcellularLocation>
        <location evidence="1">Membrane</location>
    </subcellularLocation>
</comment>
<proteinExistence type="inferred from homology"/>
<keyword evidence="3 7" id="KW-0812">Transmembrane</keyword>
<reference evidence="8" key="2">
    <citation type="submission" date="2020-11" db="EMBL/GenBank/DDBJ databases">
        <authorList>
            <consortium name="DOE Joint Genome Institute"/>
            <person name="Kuo A."/>
            <person name="Miyauchi S."/>
            <person name="Kiss E."/>
            <person name="Drula E."/>
            <person name="Kohler A."/>
            <person name="Sanchez-Garcia M."/>
            <person name="Andreopoulos B."/>
            <person name="Barry K.W."/>
            <person name="Bonito G."/>
            <person name="Buee M."/>
            <person name="Carver A."/>
            <person name="Chen C."/>
            <person name="Cichocki N."/>
            <person name="Clum A."/>
            <person name="Culley D."/>
            <person name="Crous P.W."/>
            <person name="Fauchery L."/>
            <person name="Girlanda M."/>
            <person name="Hayes R."/>
            <person name="Keri Z."/>
            <person name="Labutti K."/>
            <person name="Lipzen A."/>
            <person name="Lombard V."/>
            <person name="Magnuson J."/>
            <person name="Maillard F."/>
            <person name="Morin E."/>
            <person name="Murat C."/>
            <person name="Nolan M."/>
            <person name="Ohm R."/>
            <person name="Pangilinan J."/>
            <person name="Pereira M."/>
            <person name="Perotto S."/>
            <person name="Peter M."/>
            <person name="Riley R."/>
            <person name="Sitrit Y."/>
            <person name="Stielow B."/>
            <person name="Szollosi G."/>
            <person name="Zifcakova L."/>
            <person name="Stursova M."/>
            <person name="Spatafora J.W."/>
            <person name="Tedersoo L."/>
            <person name="Vaario L.-M."/>
            <person name="Yamada A."/>
            <person name="Yan M."/>
            <person name="Wang P."/>
            <person name="Xu J."/>
            <person name="Bruns T."/>
            <person name="Baldrian P."/>
            <person name="Vilgalys R."/>
            <person name="Henrissat B."/>
            <person name="Grigoriev I.V."/>
            <person name="Hibbett D."/>
            <person name="Nagy L.G."/>
            <person name="Martin F.M."/>
        </authorList>
    </citation>
    <scope>NUCLEOTIDE SEQUENCE</scope>
    <source>
        <strain evidence="8">UH-Tt-Lm1</strain>
    </source>
</reference>
<evidence type="ECO:0000256" key="6">
    <source>
        <dbReference type="SAM" id="MobiDB-lite"/>
    </source>
</evidence>
<comment type="caution">
    <text evidence="8">The sequence shown here is derived from an EMBL/GenBank/DDBJ whole genome shotgun (WGS) entry which is preliminary data.</text>
</comment>
<evidence type="ECO:0000313" key="9">
    <source>
        <dbReference type="Proteomes" id="UP000736335"/>
    </source>
</evidence>
<dbReference type="PANTHER" id="PTHR21659">
    <property type="entry name" value="HYDROPHOBIC PROTEIN RCI2 LOW TEMPERATURE AND SALT RESPONSIVE PROTEIN LTI6 -RELATED"/>
    <property type="match status" value="1"/>
</dbReference>
<feature type="transmembrane region" description="Helical" evidence="7">
    <location>
        <begin position="32"/>
        <end position="55"/>
    </location>
</feature>
<keyword evidence="5 7" id="KW-0472">Membrane</keyword>
<comment type="similarity">
    <text evidence="2">Belongs to the UPF0057 (PMP3) family.</text>
</comment>
<organism evidence="8 9">
    <name type="scientific">Thelephora terrestris</name>
    <dbReference type="NCBI Taxonomy" id="56493"/>
    <lineage>
        <taxon>Eukaryota</taxon>
        <taxon>Fungi</taxon>
        <taxon>Dikarya</taxon>
        <taxon>Basidiomycota</taxon>
        <taxon>Agaricomycotina</taxon>
        <taxon>Agaricomycetes</taxon>
        <taxon>Thelephorales</taxon>
        <taxon>Thelephoraceae</taxon>
        <taxon>Thelephora</taxon>
    </lineage>
</organism>
<dbReference type="Proteomes" id="UP000736335">
    <property type="component" value="Unassembled WGS sequence"/>
</dbReference>
<gene>
    <name evidence="8" type="ORF">BJ322DRAFT_1049860</name>
</gene>
<reference evidence="8" key="1">
    <citation type="journal article" date="2020" name="Nat. Commun.">
        <title>Large-scale genome sequencing of mycorrhizal fungi provides insights into the early evolution of symbiotic traits.</title>
        <authorList>
            <person name="Miyauchi S."/>
            <person name="Kiss E."/>
            <person name="Kuo A."/>
            <person name="Drula E."/>
            <person name="Kohler A."/>
            <person name="Sanchez-Garcia M."/>
            <person name="Morin E."/>
            <person name="Andreopoulos B."/>
            <person name="Barry K.W."/>
            <person name="Bonito G."/>
            <person name="Buee M."/>
            <person name="Carver A."/>
            <person name="Chen C."/>
            <person name="Cichocki N."/>
            <person name="Clum A."/>
            <person name="Culley D."/>
            <person name="Crous P.W."/>
            <person name="Fauchery L."/>
            <person name="Girlanda M."/>
            <person name="Hayes R.D."/>
            <person name="Keri Z."/>
            <person name="LaButti K."/>
            <person name="Lipzen A."/>
            <person name="Lombard V."/>
            <person name="Magnuson J."/>
            <person name="Maillard F."/>
            <person name="Murat C."/>
            <person name="Nolan M."/>
            <person name="Ohm R.A."/>
            <person name="Pangilinan J."/>
            <person name="Pereira M.F."/>
            <person name="Perotto S."/>
            <person name="Peter M."/>
            <person name="Pfister S."/>
            <person name="Riley R."/>
            <person name="Sitrit Y."/>
            <person name="Stielow J.B."/>
            <person name="Szollosi G."/>
            <person name="Zifcakova L."/>
            <person name="Stursova M."/>
            <person name="Spatafora J.W."/>
            <person name="Tedersoo L."/>
            <person name="Vaario L.M."/>
            <person name="Yamada A."/>
            <person name="Yan M."/>
            <person name="Wang P."/>
            <person name="Xu J."/>
            <person name="Bruns T."/>
            <person name="Baldrian P."/>
            <person name="Vilgalys R."/>
            <person name="Dunand C."/>
            <person name="Henrissat B."/>
            <person name="Grigoriev I.V."/>
            <person name="Hibbett D."/>
            <person name="Nagy L.G."/>
            <person name="Martin F.M."/>
        </authorList>
    </citation>
    <scope>NUCLEOTIDE SEQUENCE</scope>
    <source>
        <strain evidence="8">UH-Tt-Lm1</strain>
    </source>
</reference>
<dbReference type="PROSITE" id="PS51257">
    <property type="entry name" value="PROKAR_LIPOPROTEIN"/>
    <property type="match status" value="1"/>
</dbReference>
<dbReference type="Pfam" id="PF01679">
    <property type="entry name" value="Pmp3"/>
    <property type="match status" value="1"/>
</dbReference>
<evidence type="ECO:0000256" key="7">
    <source>
        <dbReference type="SAM" id="Phobius"/>
    </source>
</evidence>
<feature type="region of interest" description="Disordered" evidence="6">
    <location>
        <begin position="77"/>
        <end position="98"/>
    </location>
</feature>
<name>A0A9P6HKF3_9AGAM</name>
<evidence type="ECO:0000256" key="5">
    <source>
        <dbReference type="ARBA" id="ARBA00023136"/>
    </source>
</evidence>
<evidence type="ECO:0000313" key="8">
    <source>
        <dbReference type="EMBL" id="KAF9788592.1"/>
    </source>
</evidence>
<evidence type="ECO:0000256" key="1">
    <source>
        <dbReference type="ARBA" id="ARBA00004370"/>
    </source>
</evidence>
<feature type="transmembrane region" description="Helical" evidence="7">
    <location>
        <begin position="7"/>
        <end position="26"/>
    </location>
</feature>
<protein>
    <submittedName>
        <fullName evidence="8">Uncharacterized protein</fullName>
    </submittedName>
</protein>
<keyword evidence="9" id="KW-1185">Reference proteome</keyword>
<keyword evidence="4 7" id="KW-1133">Transmembrane helix</keyword>
<sequence>MTVRASDIILILVTIVFPPAGAYFVAGCGCDLLINILLTVLGYIPGHLHAFWLIYRKMKAEEQYGEGGYRYIGSGNYEGFQGQNLPPPATNYGATGGR</sequence>
<accession>A0A9P6HKF3</accession>
<dbReference type="EMBL" id="WIUZ02000004">
    <property type="protein sequence ID" value="KAF9788592.1"/>
    <property type="molecule type" value="Genomic_DNA"/>
</dbReference>
<evidence type="ECO:0000256" key="4">
    <source>
        <dbReference type="ARBA" id="ARBA00022989"/>
    </source>
</evidence>
<dbReference type="AlphaFoldDB" id="A0A9P6HKF3"/>
<dbReference type="PANTHER" id="PTHR21659:SF40">
    <property type="entry name" value="PHOSPHATIDYLSERINE DECARBOXYLASE"/>
    <property type="match status" value="1"/>
</dbReference>
<dbReference type="GO" id="GO:0016020">
    <property type="term" value="C:membrane"/>
    <property type="evidence" value="ECO:0007669"/>
    <property type="project" value="UniProtKB-SubCell"/>
</dbReference>
<dbReference type="OrthoDB" id="2802411at2759"/>
<dbReference type="InterPro" id="IPR000612">
    <property type="entry name" value="PMP3"/>
</dbReference>